<dbReference type="EMBL" id="DWXG01000016">
    <property type="protein sequence ID" value="HJB97373.1"/>
    <property type="molecule type" value="Genomic_DNA"/>
</dbReference>
<protein>
    <submittedName>
        <fullName evidence="2">LytTR family transcriptional regulator</fullName>
    </submittedName>
</protein>
<dbReference type="Gene3D" id="2.40.50.1020">
    <property type="entry name" value="LytTr DNA-binding domain"/>
    <property type="match status" value="1"/>
</dbReference>
<dbReference type="AlphaFoldDB" id="A0A9D2MTP2"/>
<proteinExistence type="predicted"/>
<evidence type="ECO:0000259" key="1">
    <source>
        <dbReference type="PROSITE" id="PS50930"/>
    </source>
</evidence>
<sequence>MLRIALYSNDSQFLAQAPRKIAAHLQDASKEVCRFRGFPLFQTTLFEPGESGFDLSLVDLRDDPARNMEFVRELTRESWQPVMVLAPGPEYAMAAYDADVMAYLVEPFDGARAASLLLRHFSRELLPQENSFSFKTPTGTQVLAGESILFVEYRNHRMLVHTAAPKPLITSVSRIPFGESAAQLLEDRRFVRTHAGYLVNLLHVSQLRRSSLLLDNGACIPVSRGRSREVKDRFQSLFQSPPLPPLS</sequence>
<organism evidence="2 3">
    <name type="scientific">Candidatus Acutalibacter pullicola</name>
    <dbReference type="NCBI Taxonomy" id="2838417"/>
    <lineage>
        <taxon>Bacteria</taxon>
        <taxon>Bacillati</taxon>
        <taxon>Bacillota</taxon>
        <taxon>Clostridia</taxon>
        <taxon>Eubacteriales</taxon>
        <taxon>Acutalibacteraceae</taxon>
        <taxon>Acutalibacter</taxon>
    </lineage>
</organism>
<dbReference type="SUPFAM" id="SSF52172">
    <property type="entry name" value="CheY-like"/>
    <property type="match status" value="1"/>
</dbReference>
<dbReference type="InterPro" id="IPR007492">
    <property type="entry name" value="LytTR_DNA-bd_dom"/>
</dbReference>
<comment type="caution">
    <text evidence="2">The sequence shown here is derived from an EMBL/GenBank/DDBJ whole genome shotgun (WGS) entry which is preliminary data.</text>
</comment>
<dbReference type="Proteomes" id="UP000826793">
    <property type="component" value="Unassembled WGS sequence"/>
</dbReference>
<reference evidence="2" key="2">
    <citation type="submission" date="2021-04" db="EMBL/GenBank/DDBJ databases">
        <authorList>
            <person name="Gilroy R."/>
        </authorList>
    </citation>
    <scope>NUCLEOTIDE SEQUENCE</scope>
    <source>
        <strain evidence="2">CHK185-1770</strain>
    </source>
</reference>
<evidence type="ECO:0000313" key="3">
    <source>
        <dbReference type="Proteomes" id="UP000826793"/>
    </source>
</evidence>
<dbReference type="SMART" id="SM00850">
    <property type="entry name" value="LytTR"/>
    <property type="match status" value="1"/>
</dbReference>
<feature type="domain" description="HTH LytTR-type" evidence="1">
    <location>
        <begin position="185"/>
        <end position="236"/>
    </location>
</feature>
<dbReference type="Pfam" id="PF04397">
    <property type="entry name" value="LytTR"/>
    <property type="match status" value="1"/>
</dbReference>
<reference evidence="2" key="1">
    <citation type="journal article" date="2021" name="PeerJ">
        <title>Extensive microbial diversity within the chicken gut microbiome revealed by metagenomics and culture.</title>
        <authorList>
            <person name="Gilroy R."/>
            <person name="Ravi A."/>
            <person name="Getino M."/>
            <person name="Pursley I."/>
            <person name="Horton D.L."/>
            <person name="Alikhan N.F."/>
            <person name="Baker D."/>
            <person name="Gharbi K."/>
            <person name="Hall N."/>
            <person name="Watson M."/>
            <person name="Adriaenssens E.M."/>
            <person name="Foster-Nyarko E."/>
            <person name="Jarju S."/>
            <person name="Secka A."/>
            <person name="Antonio M."/>
            <person name="Oren A."/>
            <person name="Chaudhuri R.R."/>
            <person name="La Ragione R."/>
            <person name="Hildebrand F."/>
            <person name="Pallen M.J."/>
        </authorList>
    </citation>
    <scope>NUCLEOTIDE SEQUENCE</scope>
    <source>
        <strain evidence="2">CHK185-1770</strain>
    </source>
</reference>
<dbReference type="GO" id="GO:0003677">
    <property type="term" value="F:DNA binding"/>
    <property type="evidence" value="ECO:0007669"/>
    <property type="project" value="InterPro"/>
</dbReference>
<evidence type="ECO:0000313" key="2">
    <source>
        <dbReference type="EMBL" id="HJB97373.1"/>
    </source>
</evidence>
<gene>
    <name evidence="2" type="ORF">H9710_02205</name>
</gene>
<dbReference type="PROSITE" id="PS50930">
    <property type="entry name" value="HTH_LYTTR"/>
    <property type="match status" value="1"/>
</dbReference>
<name>A0A9D2MTP2_9FIRM</name>
<dbReference type="InterPro" id="IPR011006">
    <property type="entry name" value="CheY-like_superfamily"/>
</dbReference>
<accession>A0A9D2MTP2</accession>